<dbReference type="PANTHER" id="PTHR12592:SF0">
    <property type="entry name" value="ATP-DEPENDENT (S)-NAD(P)H-HYDRATE DEHYDRATASE"/>
    <property type="match status" value="1"/>
</dbReference>
<dbReference type="InterPro" id="IPR030677">
    <property type="entry name" value="Nnr"/>
</dbReference>
<evidence type="ECO:0000256" key="1">
    <source>
        <dbReference type="ARBA" id="ARBA00000013"/>
    </source>
</evidence>
<reference evidence="22 23" key="1">
    <citation type="journal article" date="2013" name="PLoS ONE">
        <title>Cultivation and Complete Genome Sequencing of Gloeobacter kilaueensis sp. nov., from a Lava Cave in Kilauea Caldera, Hawai'i.</title>
        <authorList>
            <person name="Saw J.H."/>
            <person name="Schatz M."/>
            <person name="Brown M.V."/>
            <person name="Kunkel D.D."/>
            <person name="Foster J.S."/>
            <person name="Shick H."/>
            <person name="Christensen S."/>
            <person name="Hou S."/>
            <person name="Wan X."/>
            <person name="Donachie S.P."/>
        </authorList>
    </citation>
    <scope>NUCLEOTIDE SEQUENCE [LARGE SCALE GENOMIC DNA]</scope>
    <source>
        <strain evidence="23">JS</strain>
    </source>
</reference>
<comment type="similarity">
    <text evidence="3 19">In the N-terminal section; belongs to the NnrE/AIBP family.</text>
</comment>
<evidence type="ECO:0000256" key="17">
    <source>
        <dbReference type="HAMAP-Rule" id="MF_01965"/>
    </source>
</evidence>
<dbReference type="Gene3D" id="3.40.1190.20">
    <property type="match status" value="1"/>
</dbReference>
<accession>U5QKM7</accession>
<evidence type="ECO:0000256" key="5">
    <source>
        <dbReference type="ARBA" id="ARBA00022723"/>
    </source>
</evidence>
<dbReference type="Pfam" id="PF03853">
    <property type="entry name" value="YjeF_N"/>
    <property type="match status" value="1"/>
</dbReference>
<name>U5QKM7_GLOK1</name>
<dbReference type="InterPro" id="IPR036652">
    <property type="entry name" value="YjeF_N_dom_sf"/>
</dbReference>
<comment type="similarity">
    <text evidence="18">Belongs to the NnrE/AIBP family.</text>
</comment>
<feature type="binding site" evidence="18">
    <location>
        <position position="125"/>
    </location>
    <ligand>
        <name>K(+)</name>
        <dbReference type="ChEBI" id="CHEBI:29103"/>
    </ligand>
</feature>
<dbReference type="eggNOG" id="COG0063">
    <property type="taxonomic scope" value="Bacteria"/>
</dbReference>
<evidence type="ECO:0000259" key="20">
    <source>
        <dbReference type="PROSITE" id="PS51383"/>
    </source>
</evidence>
<dbReference type="EC" id="5.1.99.6" evidence="19"/>
<feature type="binding site" evidence="17">
    <location>
        <position position="259"/>
    </location>
    <ligand>
        <name>(6S)-NADPHX</name>
        <dbReference type="ChEBI" id="CHEBI:64076"/>
    </ligand>
</feature>
<dbReference type="GO" id="GO:0052856">
    <property type="term" value="F:NAD(P)HX epimerase activity"/>
    <property type="evidence" value="ECO:0007669"/>
    <property type="project" value="UniProtKB-UniRule"/>
</dbReference>
<evidence type="ECO:0000256" key="10">
    <source>
        <dbReference type="ARBA" id="ARBA00023027"/>
    </source>
</evidence>
<evidence type="ECO:0000256" key="2">
    <source>
        <dbReference type="ARBA" id="ARBA00000909"/>
    </source>
</evidence>
<evidence type="ECO:0000256" key="7">
    <source>
        <dbReference type="ARBA" id="ARBA00022840"/>
    </source>
</evidence>
<feature type="binding site" evidence="18">
    <location>
        <position position="140"/>
    </location>
    <ligand>
        <name>(6S)-NADPHX</name>
        <dbReference type="ChEBI" id="CHEBI:64076"/>
    </ligand>
</feature>
<dbReference type="PROSITE" id="PS51385">
    <property type="entry name" value="YJEF_N"/>
    <property type="match status" value="1"/>
</dbReference>
<evidence type="ECO:0000256" key="6">
    <source>
        <dbReference type="ARBA" id="ARBA00022741"/>
    </source>
</evidence>
<feature type="binding site" evidence="18">
    <location>
        <begin position="64"/>
        <end position="68"/>
    </location>
    <ligand>
        <name>(6S)-NADPHX</name>
        <dbReference type="ChEBI" id="CHEBI:64076"/>
    </ligand>
</feature>
<comment type="function">
    <text evidence="14 19">Bifunctional enzyme that catalyzes the epimerization of the S- and R-forms of NAD(P)HX and the dehydration of the S-form of NAD(P)HX at the expense of ADP, which is converted to AMP. This allows the repair of both epimers of NAD(P)HX, a damaged form of NAD(P)H that is a result of enzymatic or heat-dependent hydration.</text>
</comment>
<evidence type="ECO:0000256" key="14">
    <source>
        <dbReference type="ARBA" id="ARBA00025153"/>
    </source>
</evidence>
<evidence type="ECO:0000256" key="11">
    <source>
        <dbReference type="ARBA" id="ARBA00023235"/>
    </source>
</evidence>
<dbReference type="eggNOG" id="COG0062">
    <property type="taxonomic scope" value="Bacteria"/>
</dbReference>
<dbReference type="Pfam" id="PF01256">
    <property type="entry name" value="Carb_kinase"/>
    <property type="match status" value="1"/>
</dbReference>
<dbReference type="AlphaFoldDB" id="U5QKM7"/>
<feature type="binding site" evidence="17">
    <location>
        <position position="439"/>
    </location>
    <ligand>
        <name>(6S)-NADPHX</name>
        <dbReference type="ChEBI" id="CHEBI:64076"/>
    </ligand>
</feature>
<feature type="binding site" evidence="18">
    <location>
        <begin position="129"/>
        <end position="135"/>
    </location>
    <ligand>
        <name>(6S)-NADPHX</name>
        <dbReference type="ChEBI" id="CHEBI:64076"/>
    </ligand>
</feature>
<gene>
    <name evidence="17" type="primary">nnrD</name>
    <name evidence="18" type="synonym">nnrE</name>
    <name evidence="22" type="ORF">GKIL_3225</name>
</gene>
<comment type="catalytic activity">
    <reaction evidence="1 18 19">
        <text>(6R)-NADHX = (6S)-NADHX</text>
        <dbReference type="Rhea" id="RHEA:32215"/>
        <dbReference type="ChEBI" id="CHEBI:64074"/>
        <dbReference type="ChEBI" id="CHEBI:64075"/>
        <dbReference type="EC" id="5.1.99.6"/>
    </reaction>
</comment>
<dbReference type="GO" id="GO:0110051">
    <property type="term" value="P:metabolite repair"/>
    <property type="evidence" value="ECO:0007669"/>
    <property type="project" value="TreeGrafter"/>
</dbReference>
<keyword evidence="10 17" id="KW-0520">NAD</keyword>
<feature type="binding site" evidence="18">
    <location>
        <position position="158"/>
    </location>
    <ligand>
        <name>(6S)-NADPHX</name>
        <dbReference type="ChEBI" id="CHEBI:64076"/>
    </ligand>
</feature>
<protein>
    <recommendedName>
        <fullName evidence="19">Bifunctional NAD(P)H-hydrate repair enzyme</fullName>
    </recommendedName>
    <alternativeName>
        <fullName evidence="19">Nicotinamide nucleotide repair protein</fullName>
    </alternativeName>
    <domain>
        <recommendedName>
            <fullName evidence="19">ADP-dependent (S)-NAD(P)H-hydrate dehydratase</fullName>
            <ecNumber evidence="19">4.2.1.136</ecNumber>
        </recommendedName>
        <alternativeName>
            <fullName evidence="19">ADP-dependent NAD(P)HX dehydratase</fullName>
        </alternativeName>
    </domain>
    <domain>
        <recommendedName>
            <fullName evidence="19">NAD(P)H-hydrate epimerase</fullName>
            <ecNumber evidence="19">5.1.99.6</ecNumber>
        </recommendedName>
    </domain>
</protein>
<dbReference type="NCBIfam" id="TIGR00197">
    <property type="entry name" value="yjeF_nterm"/>
    <property type="match status" value="1"/>
</dbReference>
<feature type="binding site" evidence="18">
    <location>
        <position position="161"/>
    </location>
    <ligand>
        <name>K(+)</name>
        <dbReference type="ChEBI" id="CHEBI:29103"/>
    </ligand>
</feature>
<keyword evidence="8 17" id="KW-0521">NADP</keyword>
<keyword evidence="23" id="KW-1185">Reference proteome</keyword>
<evidence type="ECO:0000256" key="8">
    <source>
        <dbReference type="ARBA" id="ARBA00022857"/>
    </source>
</evidence>
<keyword evidence="6 17" id="KW-0547">Nucleotide-binding</keyword>
<dbReference type="PROSITE" id="PS51383">
    <property type="entry name" value="YJEF_C_3"/>
    <property type="match status" value="1"/>
</dbReference>
<comment type="subunit">
    <text evidence="17">Homotetramer.</text>
</comment>
<keyword evidence="5 18" id="KW-0479">Metal-binding</keyword>
<comment type="cofactor">
    <cofactor evidence="17">
        <name>Mg(2+)</name>
        <dbReference type="ChEBI" id="CHEBI:18420"/>
    </cofactor>
</comment>
<dbReference type="InterPro" id="IPR004443">
    <property type="entry name" value="YjeF_N_dom"/>
</dbReference>
<dbReference type="EC" id="4.2.1.136" evidence="19"/>
<dbReference type="PIRSF" id="PIRSF017184">
    <property type="entry name" value="Nnr"/>
    <property type="match status" value="1"/>
</dbReference>
<comment type="catalytic activity">
    <reaction evidence="15 17 19">
        <text>(6S)-NADHX + ADP = AMP + phosphate + NADH + H(+)</text>
        <dbReference type="Rhea" id="RHEA:32223"/>
        <dbReference type="ChEBI" id="CHEBI:15378"/>
        <dbReference type="ChEBI" id="CHEBI:43474"/>
        <dbReference type="ChEBI" id="CHEBI:57945"/>
        <dbReference type="ChEBI" id="CHEBI:64074"/>
        <dbReference type="ChEBI" id="CHEBI:456215"/>
        <dbReference type="ChEBI" id="CHEBI:456216"/>
        <dbReference type="EC" id="4.2.1.136"/>
    </reaction>
</comment>
<comment type="similarity">
    <text evidence="17">Belongs to the NnrD/CARKD family.</text>
</comment>
<comment type="cofactor">
    <cofactor evidence="18 19">
        <name>K(+)</name>
        <dbReference type="ChEBI" id="CHEBI:29103"/>
    </cofactor>
    <text evidence="18 19">Binds 1 potassium ion per subunit.</text>
</comment>
<evidence type="ECO:0000313" key="22">
    <source>
        <dbReference type="EMBL" id="AGY59471.1"/>
    </source>
</evidence>
<comment type="catalytic activity">
    <reaction evidence="2 18 19">
        <text>(6R)-NADPHX = (6S)-NADPHX</text>
        <dbReference type="Rhea" id="RHEA:32227"/>
        <dbReference type="ChEBI" id="CHEBI:64076"/>
        <dbReference type="ChEBI" id="CHEBI:64077"/>
        <dbReference type="EC" id="5.1.99.6"/>
    </reaction>
</comment>
<evidence type="ECO:0000256" key="12">
    <source>
        <dbReference type="ARBA" id="ARBA00023239"/>
    </source>
</evidence>
<dbReference type="NCBIfam" id="TIGR00196">
    <property type="entry name" value="yjeF_cterm"/>
    <property type="match status" value="1"/>
</dbReference>
<evidence type="ECO:0000313" key="23">
    <source>
        <dbReference type="Proteomes" id="UP000017396"/>
    </source>
</evidence>
<evidence type="ECO:0000256" key="3">
    <source>
        <dbReference type="ARBA" id="ARBA00006001"/>
    </source>
</evidence>
<feature type="domain" description="YjeF N-terminal" evidence="21">
    <location>
        <begin position="15"/>
        <end position="214"/>
    </location>
</feature>
<dbReference type="HOGENOM" id="CLU_024853_4_1_3"/>
<sequence>MVALSRSCLVSAQAMEQVESTIFAGGLPVEALMEKAGLRLVQAIERDFALSRYSRIGVLVGPGHNGGDALVVARELLLAGRTVFAYCPRTPAKPLTASHLRYFQSLGGSVSEGEALDGQADLWIDGLFGFGLTRPVTSPYAQIIDRINASGEPIAAIDLPSGLSSDGAVLGTAIRARRTYCLGLWKRGLWQDAALPYLGSAERLDLGIRDSQIQMPIAEHLLLPEMARSYLPLSRPPLAYKYSVGTVLAIAGSHQYSGAPLLVALGARAGGPGMLYLAVPESLPQRLSPELPEAIFYPCPEAANGTIADLPLDLGKFDAVVCGPGLGKIDPKLVERVVGETKGALLLDADALNVLADGLLAALTSRRAPTVLTPHAGEFKRLFGDIDLGDRLTAASEAARRSGAWIVLKGARSVVASPEGSVWVNTGGSSALARGGSGDVLSGLAGALLAQSHNETQKAMLAAVWWHAAAGEWLAGQHTVLGVDPRTLALGLLPFLVAS</sequence>
<evidence type="ECO:0000256" key="13">
    <source>
        <dbReference type="ARBA" id="ARBA00023268"/>
    </source>
</evidence>
<dbReference type="GO" id="GO:0005524">
    <property type="term" value="F:ATP binding"/>
    <property type="evidence" value="ECO:0007669"/>
    <property type="project" value="UniProtKB-UniRule"/>
</dbReference>
<dbReference type="HAMAP" id="MF_01965">
    <property type="entry name" value="NADHX_dehydratase"/>
    <property type="match status" value="1"/>
</dbReference>
<keyword evidence="11 18" id="KW-0413">Isomerase</keyword>
<evidence type="ECO:0000256" key="9">
    <source>
        <dbReference type="ARBA" id="ARBA00022958"/>
    </source>
</evidence>
<comment type="function">
    <text evidence="17">Catalyzes the dehydration of the S-form of NAD(P)HX at the expense of ADP, which is converted to AMP. Together with NAD(P)HX epimerase, which catalyzes the epimerization of the S- and R-forms, the enzyme allows the repair of both epimers of NAD(P)HX, a damaged form of NAD(P)H that is a result of enzymatic or heat-dependent hydration.</text>
</comment>
<comment type="similarity">
    <text evidence="4 19">In the C-terminal section; belongs to the NnrD/CARKD family.</text>
</comment>
<dbReference type="OrthoDB" id="9806925at2"/>
<keyword evidence="13" id="KW-0511">Multifunctional enzyme</keyword>
<proteinExistence type="inferred from homology"/>
<dbReference type="RefSeq" id="WP_023174748.1">
    <property type="nucleotide sequence ID" value="NC_022600.1"/>
</dbReference>
<dbReference type="SUPFAM" id="SSF64153">
    <property type="entry name" value="YjeF N-terminal domain-like"/>
    <property type="match status" value="1"/>
</dbReference>
<dbReference type="PANTHER" id="PTHR12592">
    <property type="entry name" value="ATP-DEPENDENT (S)-NAD(P)H-HYDRATE DEHYDRATASE FAMILY MEMBER"/>
    <property type="match status" value="1"/>
</dbReference>
<dbReference type="HAMAP" id="MF_01966">
    <property type="entry name" value="NADHX_epimerase"/>
    <property type="match status" value="1"/>
</dbReference>
<keyword evidence="9 18" id="KW-0630">Potassium</keyword>
<feature type="binding site" evidence="18">
    <location>
        <position position="65"/>
    </location>
    <ligand>
        <name>K(+)</name>
        <dbReference type="ChEBI" id="CHEBI:29103"/>
    </ligand>
</feature>
<feature type="binding site" evidence="17">
    <location>
        <position position="375"/>
    </location>
    <ligand>
        <name>(6S)-NADPHX</name>
        <dbReference type="ChEBI" id="CHEBI:64076"/>
    </ligand>
</feature>
<feature type="domain" description="YjeF C-terminal" evidence="20">
    <location>
        <begin position="223"/>
        <end position="499"/>
    </location>
</feature>
<dbReference type="Gene3D" id="3.40.50.10260">
    <property type="entry name" value="YjeF N-terminal domain"/>
    <property type="match status" value="1"/>
</dbReference>
<keyword evidence="12 17" id="KW-0456">Lyase</keyword>
<dbReference type="Proteomes" id="UP000017396">
    <property type="component" value="Chromosome"/>
</dbReference>
<dbReference type="CDD" id="cd01171">
    <property type="entry name" value="YXKO-related"/>
    <property type="match status" value="1"/>
</dbReference>
<evidence type="ECO:0000256" key="19">
    <source>
        <dbReference type="PIRNR" id="PIRNR017184"/>
    </source>
</evidence>
<dbReference type="GO" id="GO:0046496">
    <property type="term" value="P:nicotinamide nucleotide metabolic process"/>
    <property type="evidence" value="ECO:0007669"/>
    <property type="project" value="UniProtKB-UniRule"/>
</dbReference>
<evidence type="ECO:0000256" key="4">
    <source>
        <dbReference type="ARBA" id="ARBA00009524"/>
    </source>
</evidence>
<dbReference type="GO" id="GO:0016301">
    <property type="term" value="F:kinase activity"/>
    <property type="evidence" value="ECO:0007669"/>
    <property type="project" value="UniProtKB-KW"/>
</dbReference>
<dbReference type="KEGG" id="glj:GKIL_3225"/>
<dbReference type="GO" id="GO:0046872">
    <property type="term" value="F:metal ion binding"/>
    <property type="evidence" value="ECO:0007669"/>
    <property type="project" value="UniProtKB-UniRule"/>
</dbReference>
<dbReference type="PATRIC" id="fig|1183438.3.peg.3170"/>
<dbReference type="EMBL" id="CP003587">
    <property type="protein sequence ID" value="AGY59471.1"/>
    <property type="molecule type" value="Genomic_DNA"/>
</dbReference>
<evidence type="ECO:0000256" key="16">
    <source>
        <dbReference type="ARBA" id="ARBA00049209"/>
    </source>
</evidence>
<organism evidence="22 23">
    <name type="scientific">Gloeobacter kilaueensis (strain ATCC BAA-2537 / CCAP 1431/1 / ULC 316 / JS1)</name>
    <dbReference type="NCBI Taxonomy" id="1183438"/>
    <lineage>
        <taxon>Bacteria</taxon>
        <taxon>Bacillati</taxon>
        <taxon>Cyanobacteriota</taxon>
        <taxon>Cyanophyceae</taxon>
        <taxon>Gloeobacterales</taxon>
        <taxon>Gloeobacteraceae</taxon>
        <taxon>Gloeobacter</taxon>
    </lineage>
</organism>
<dbReference type="STRING" id="1183438.GKIL_3225"/>
<feature type="binding site" evidence="17">
    <location>
        <begin position="409"/>
        <end position="413"/>
    </location>
    <ligand>
        <name>AMP</name>
        <dbReference type="ChEBI" id="CHEBI:456215"/>
    </ligand>
</feature>
<feature type="binding site" evidence="17">
    <location>
        <position position="325"/>
    </location>
    <ligand>
        <name>(6S)-NADPHX</name>
        <dbReference type="ChEBI" id="CHEBI:64076"/>
    </ligand>
</feature>
<keyword evidence="22" id="KW-0418">Kinase</keyword>
<evidence type="ECO:0000259" key="21">
    <source>
        <dbReference type="PROSITE" id="PS51385"/>
    </source>
</evidence>
<feature type="binding site" evidence="17">
    <location>
        <position position="438"/>
    </location>
    <ligand>
        <name>AMP</name>
        <dbReference type="ChEBI" id="CHEBI:456215"/>
    </ligand>
</feature>
<dbReference type="InterPro" id="IPR029056">
    <property type="entry name" value="Ribokinase-like"/>
</dbReference>
<dbReference type="InterPro" id="IPR000631">
    <property type="entry name" value="CARKD"/>
</dbReference>
<evidence type="ECO:0000256" key="15">
    <source>
        <dbReference type="ARBA" id="ARBA00048238"/>
    </source>
</evidence>
<dbReference type="SUPFAM" id="SSF53613">
    <property type="entry name" value="Ribokinase-like"/>
    <property type="match status" value="1"/>
</dbReference>
<dbReference type="GO" id="GO:0052855">
    <property type="term" value="F:ADP-dependent NAD(P)H-hydrate dehydratase activity"/>
    <property type="evidence" value="ECO:0007669"/>
    <property type="project" value="UniProtKB-UniRule"/>
</dbReference>
<comment type="catalytic activity">
    <reaction evidence="16 17 19">
        <text>(6S)-NADPHX + ADP = AMP + phosphate + NADPH + H(+)</text>
        <dbReference type="Rhea" id="RHEA:32235"/>
        <dbReference type="ChEBI" id="CHEBI:15378"/>
        <dbReference type="ChEBI" id="CHEBI:43474"/>
        <dbReference type="ChEBI" id="CHEBI:57783"/>
        <dbReference type="ChEBI" id="CHEBI:64076"/>
        <dbReference type="ChEBI" id="CHEBI:456215"/>
        <dbReference type="ChEBI" id="CHEBI:456216"/>
        <dbReference type="EC" id="4.2.1.136"/>
    </reaction>
</comment>
<comment type="function">
    <text evidence="18">Catalyzes the epimerization of the S- and R-forms of NAD(P)HX, a damaged form of NAD(P)H that is a result of enzymatic or heat-dependent hydration. This is a prerequisite for the S-specific NAD(P)H-hydrate dehydratase to allow the repair of both epimers of NAD(P)HX.</text>
</comment>
<evidence type="ECO:0000256" key="18">
    <source>
        <dbReference type="HAMAP-Rule" id="MF_01966"/>
    </source>
</evidence>
<keyword evidence="7 17" id="KW-0067">ATP-binding</keyword>
<keyword evidence="22" id="KW-0808">Transferase</keyword>